<feature type="compositionally biased region" description="Pro residues" evidence="1">
    <location>
        <begin position="281"/>
        <end position="292"/>
    </location>
</feature>
<keyword evidence="2" id="KW-0812">Transmembrane</keyword>
<dbReference type="SMART" id="SM00228">
    <property type="entry name" value="PDZ"/>
    <property type="match status" value="1"/>
</dbReference>
<evidence type="ECO:0000256" key="1">
    <source>
        <dbReference type="SAM" id="MobiDB-lite"/>
    </source>
</evidence>
<proteinExistence type="predicted"/>
<dbReference type="InterPro" id="IPR036034">
    <property type="entry name" value="PDZ_sf"/>
</dbReference>
<keyword evidence="2" id="KW-1133">Transmembrane helix</keyword>
<gene>
    <name evidence="5" type="ORF">ACHAWO_004904</name>
</gene>
<dbReference type="Proteomes" id="UP001530400">
    <property type="component" value="Unassembled WGS sequence"/>
</dbReference>
<feature type="chain" id="PRO_5044847671" description="PDZ domain-containing protein" evidence="3">
    <location>
        <begin position="21"/>
        <end position="676"/>
    </location>
</feature>
<feature type="region of interest" description="Disordered" evidence="1">
    <location>
        <begin position="493"/>
        <end position="518"/>
    </location>
</feature>
<feature type="signal peptide" evidence="3">
    <location>
        <begin position="1"/>
        <end position="20"/>
    </location>
</feature>
<accession>A0ABD3P4U7</accession>
<evidence type="ECO:0000313" key="6">
    <source>
        <dbReference type="Proteomes" id="UP001530400"/>
    </source>
</evidence>
<feature type="transmembrane region" description="Helical" evidence="2">
    <location>
        <begin position="467"/>
        <end position="488"/>
    </location>
</feature>
<dbReference type="EMBL" id="JALLPJ020000792">
    <property type="protein sequence ID" value="KAL3782843.1"/>
    <property type="molecule type" value="Genomic_DNA"/>
</dbReference>
<protein>
    <recommendedName>
        <fullName evidence="4">PDZ domain-containing protein</fullName>
    </recommendedName>
</protein>
<dbReference type="PROSITE" id="PS50106">
    <property type="entry name" value="PDZ"/>
    <property type="match status" value="1"/>
</dbReference>
<organism evidence="5 6">
    <name type="scientific">Cyclotella atomus</name>
    <dbReference type="NCBI Taxonomy" id="382360"/>
    <lineage>
        <taxon>Eukaryota</taxon>
        <taxon>Sar</taxon>
        <taxon>Stramenopiles</taxon>
        <taxon>Ochrophyta</taxon>
        <taxon>Bacillariophyta</taxon>
        <taxon>Coscinodiscophyceae</taxon>
        <taxon>Thalassiosirophycidae</taxon>
        <taxon>Stephanodiscales</taxon>
        <taxon>Stephanodiscaceae</taxon>
        <taxon>Cyclotella</taxon>
    </lineage>
</organism>
<feature type="compositionally biased region" description="Polar residues" evidence="1">
    <location>
        <begin position="148"/>
        <end position="169"/>
    </location>
</feature>
<reference evidence="5 6" key="1">
    <citation type="submission" date="2024-10" db="EMBL/GenBank/DDBJ databases">
        <title>Updated reference genomes for cyclostephanoid diatoms.</title>
        <authorList>
            <person name="Roberts W.R."/>
            <person name="Alverson A.J."/>
        </authorList>
    </citation>
    <scope>NUCLEOTIDE SEQUENCE [LARGE SCALE GENOMIC DNA]</scope>
    <source>
        <strain evidence="5 6">AJA010-31</strain>
    </source>
</reference>
<feature type="compositionally biased region" description="Low complexity" evidence="1">
    <location>
        <begin position="242"/>
        <end position="280"/>
    </location>
</feature>
<feature type="compositionally biased region" description="Polar residues" evidence="1">
    <location>
        <begin position="114"/>
        <end position="123"/>
    </location>
</feature>
<feature type="compositionally biased region" description="Polar residues" evidence="1">
    <location>
        <begin position="502"/>
        <end position="518"/>
    </location>
</feature>
<dbReference type="Pfam" id="PF00595">
    <property type="entry name" value="PDZ"/>
    <property type="match status" value="1"/>
</dbReference>
<dbReference type="SUPFAM" id="SSF50156">
    <property type="entry name" value="PDZ domain-like"/>
    <property type="match status" value="1"/>
</dbReference>
<keyword evidence="6" id="KW-1185">Reference proteome</keyword>
<dbReference type="PANTHER" id="PTHR38909:SF1">
    <property type="entry name" value="G PROTEIN GAMMA DOMAIN-CONTAINING PROTEIN"/>
    <property type="match status" value="1"/>
</dbReference>
<dbReference type="PRINTS" id="PR01217">
    <property type="entry name" value="PRICHEXTENSN"/>
</dbReference>
<name>A0ABD3P4U7_9STRA</name>
<feature type="domain" description="PDZ" evidence="4">
    <location>
        <begin position="602"/>
        <end position="657"/>
    </location>
</feature>
<dbReference type="Gene3D" id="2.30.42.10">
    <property type="match status" value="1"/>
</dbReference>
<evidence type="ECO:0000313" key="5">
    <source>
        <dbReference type="EMBL" id="KAL3782843.1"/>
    </source>
</evidence>
<feature type="region of interest" description="Disordered" evidence="1">
    <location>
        <begin position="242"/>
        <end position="305"/>
    </location>
</feature>
<comment type="caution">
    <text evidence="5">The sequence shown here is derived from an EMBL/GenBank/DDBJ whole genome shotgun (WGS) entry which is preliminary data.</text>
</comment>
<keyword evidence="2" id="KW-0472">Membrane</keyword>
<evidence type="ECO:0000256" key="3">
    <source>
        <dbReference type="SAM" id="SignalP"/>
    </source>
</evidence>
<evidence type="ECO:0000256" key="2">
    <source>
        <dbReference type="SAM" id="Phobius"/>
    </source>
</evidence>
<feature type="compositionally biased region" description="Polar residues" evidence="1">
    <location>
        <begin position="183"/>
        <end position="197"/>
    </location>
</feature>
<feature type="region of interest" description="Disordered" evidence="1">
    <location>
        <begin position="98"/>
        <end position="201"/>
    </location>
</feature>
<sequence length="676" mass="71323">MRLLLQNQIIISCLLATTTAQLPTSSPAPTGFFGPPTIIATLPAATTSTTANIATLPAIPNPTYEPTENTIQTPAPVFNAPVPSPIPVVNTPVPVLSTPQPTDPIPLATPAPTDPQTIETPAPTNDPVAMPTPLPTDEPTYQPITAAPTEQPTEEPTLSSQEFPTTSRPTKLPTEKPNEAPTIATNHPSISGKPSHNPSLTPSVSIIPSVVPSDLPTKWSAAPSVASSELPTTAWSAVPSLASSSLPSVHPSAIPSTEPTQSVTTVSDSPSSPPSIDESPAPTPPTVWPTSPPKSTRPTDKLLGPTSVTNLKITLAGIDHLPDTNQWAKSTASFFQDWYNRNSKDPLSVQYNIYDAEVRVYYEAETPGQRFLRSILPGRRQLQSSSSVEVTYTQSTKYRTKDSTMDIYEIVESPLEQQADRDVYIKTLKDMDGYEDLTDVSTVTVPGDGGDQITDGSESQGGLSTGAIIGIACGSVAAAVLLGGLIFIGARSDKDSEAGDRGTSTQTPTLSSTNQVSSRFDPVVGDQSVITMDYDYSKAYGGAGNYSLSDAGGTLGSRTRQTAADPALIPGSGGTIFSDDNTFDQAYEGVREELLDIYAPAGKLGVVIDTPNDGPPVVHAVKDTSPIADKIRVGDRLVAVDDEDVRDMTAIKVSKLISRKSTNASRKMTVIRTVAE</sequence>
<dbReference type="InterPro" id="IPR001478">
    <property type="entry name" value="PDZ"/>
</dbReference>
<feature type="compositionally biased region" description="Pro residues" evidence="1">
    <location>
        <begin position="101"/>
        <end position="113"/>
    </location>
</feature>
<keyword evidence="3" id="KW-0732">Signal</keyword>
<evidence type="ECO:0000259" key="4">
    <source>
        <dbReference type="PROSITE" id="PS50106"/>
    </source>
</evidence>
<dbReference type="PANTHER" id="PTHR38909">
    <property type="entry name" value="G PROTEIN GAMMA DOMAIN-CONTAINING PROTEIN"/>
    <property type="match status" value="1"/>
</dbReference>
<dbReference type="AlphaFoldDB" id="A0ABD3P4U7"/>